<gene>
    <name evidence="2" type="ORF">S12H4_04485</name>
</gene>
<name>X1RVM1_9ZZZZ</name>
<accession>X1RVM1</accession>
<feature type="transmembrane region" description="Helical" evidence="1">
    <location>
        <begin position="33"/>
        <end position="53"/>
    </location>
</feature>
<feature type="transmembrane region" description="Helical" evidence="1">
    <location>
        <begin position="7"/>
        <end position="27"/>
    </location>
</feature>
<keyword evidence="1" id="KW-1133">Transmembrane helix</keyword>
<keyword evidence="1" id="KW-0472">Membrane</keyword>
<comment type="caution">
    <text evidence="2">The sequence shown here is derived from an EMBL/GenBank/DDBJ whole genome shotgun (WGS) entry which is preliminary data.</text>
</comment>
<reference evidence="2" key="1">
    <citation type="journal article" date="2014" name="Front. Microbiol.">
        <title>High frequency of phylogenetically diverse reductive dehalogenase-homologous genes in deep subseafloor sedimentary metagenomes.</title>
        <authorList>
            <person name="Kawai M."/>
            <person name="Futagami T."/>
            <person name="Toyoda A."/>
            <person name="Takaki Y."/>
            <person name="Nishi S."/>
            <person name="Hori S."/>
            <person name="Arai W."/>
            <person name="Tsubouchi T."/>
            <person name="Morono Y."/>
            <person name="Uchiyama I."/>
            <person name="Ito T."/>
            <person name="Fujiyama A."/>
            <person name="Inagaki F."/>
            <person name="Takami H."/>
        </authorList>
    </citation>
    <scope>NUCLEOTIDE SEQUENCE</scope>
    <source>
        <strain evidence="2">Expedition CK06-06</strain>
    </source>
</reference>
<evidence type="ECO:0000256" key="1">
    <source>
        <dbReference type="SAM" id="Phobius"/>
    </source>
</evidence>
<protein>
    <submittedName>
        <fullName evidence="2">Uncharacterized protein</fullName>
    </submittedName>
</protein>
<evidence type="ECO:0000313" key="2">
    <source>
        <dbReference type="EMBL" id="GAI59519.1"/>
    </source>
</evidence>
<proteinExistence type="predicted"/>
<dbReference type="AlphaFoldDB" id="X1RVM1"/>
<keyword evidence="1" id="KW-0812">Transmembrane</keyword>
<sequence>MKKKQLIPILIELIGISIISVGIGLEITLGGDVFFVLITLGSLLIATGSIIWGKFMRSK</sequence>
<organism evidence="2">
    <name type="scientific">marine sediment metagenome</name>
    <dbReference type="NCBI Taxonomy" id="412755"/>
    <lineage>
        <taxon>unclassified sequences</taxon>
        <taxon>metagenomes</taxon>
        <taxon>ecological metagenomes</taxon>
    </lineage>
</organism>
<dbReference type="EMBL" id="BARW01001389">
    <property type="protein sequence ID" value="GAI59519.1"/>
    <property type="molecule type" value="Genomic_DNA"/>
</dbReference>